<feature type="region of interest" description="Disordered" evidence="1">
    <location>
        <begin position="1"/>
        <end position="70"/>
    </location>
</feature>
<dbReference type="EMBL" id="PQIB02000009">
    <property type="protein sequence ID" value="RLM98399.1"/>
    <property type="molecule type" value="Genomic_DNA"/>
</dbReference>
<reference evidence="3" key="1">
    <citation type="journal article" date="2019" name="Nat. Commun.">
        <title>The genome of broomcorn millet.</title>
        <authorList>
            <person name="Zou C."/>
            <person name="Miki D."/>
            <person name="Li D."/>
            <person name="Tang Q."/>
            <person name="Xiao L."/>
            <person name="Rajput S."/>
            <person name="Deng P."/>
            <person name="Jia W."/>
            <person name="Huang R."/>
            <person name="Zhang M."/>
            <person name="Sun Y."/>
            <person name="Hu J."/>
            <person name="Fu X."/>
            <person name="Schnable P.S."/>
            <person name="Li F."/>
            <person name="Zhang H."/>
            <person name="Feng B."/>
            <person name="Zhu X."/>
            <person name="Liu R."/>
            <person name="Schnable J.C."/>
            <person name="Zhu J.-K."/>
            <person name="Zhang H."/>
        </authorList>
    </citation>
    <scope>NUCLEOTIDE SEQUENCE [LARGE SCALE GENOMIC DNA]</scope>
</reference>
<dbReference type="Proteomes" id="UP000275267">
    <property type="component" value="Unassembled WGS sequence"/>
</dbReference>
<dbReference type="AlphaFoldDB" id="A0A3L6R6B0"/>
<feature type="compositionally biased region" description="Low complexity" evidence="1">
    <location>
        <begin position="28"/>
        <end position="52"/>
    </location>
</feature>
<feature type="region of interest" description="Disordered" evidence="1">
    <location>
        <begin position="150"/>
        <end position="187"/>
    </location>
</feature>
<evidence type="ECO:0000256" key="1">
    <source>
        <dbReference type="SAM" id="MobiDB-lite"/>
    </source>
</evidence>
<proteinExistence type="predicted"/>
<name>A0A3L6R6B0_PANMI</name>
<evidence type="ECO:0000313" key="2">
    <source>
        <dbReference type="EMBL" id="RLM98399.1"/>
    </source>
</evidence>
<dbReference type="OrthoDB" id="683117at2759"/>
<sequence>MVPGLFMVTGRATSAPTSVVADHDIRAPSRPSVGARGRGRAAASRPPAATSSCQFRPPHPAGGQSNTGVATHGVADATFDGGLHDPAAFNLSQDPYDEDNDDVQEIEETGHGECRKLPNGPPENLAELQIMFQNIAMDGSSSCILGGHMSEGHEGDEDDLGDGSPVTIRKRTSSAATTATSPKKKTNHPMVKIMKRIWETMQASTAIAQKALQGDFLVESAQHCMRLAVESGAVEGTDEHFMACKLFVKPTHRAVFLTLTSKEARLGFLKRWCQEKGK</sequence>
<organism evidence="2 3">
    <name type="scientific">Panicum miliaceum</name>
    <name type="common">Proso millet</name>
    <name type="synonym">Broomcorn millet</name>
    <dbReference type="NCBI Taxonomy" id="4540"/>
    <lineage>
        <taxon>Eukaryota</taxon>
        <taxon>Viridiplantae</taxon>
        <taxon>Streptophyta</taxon>
        <taxon>Embryophyta</taxon>
        <taxon>Tracheophyta</taxon>
        <taxon>Spermatophyta</taxon>
        <taxon>Magnoliopsida</taxon>
        <taxon>Liliopsida</taxon>
        <taxon>Poales</taxon>
        <taxon>Poaceae</taxon>
        <taxon>PACMAD clade</taxon>
        <taxon>Panicoideae</taxon>
        <taxon>Panicodae</taxon>
        <taxon>Paniceae</taxon>
        <taxon>Panicinae</taxon>
        <taxon>Panicum</taxon>
        <taxon>Panicum sect. Panicum</taxon>
    </lineage>
</organism>
<keyword evidence="3" id="KW-1185">Reference proteome</keyword>
<protein>
    <submittedName>
        <fullName evidence="2">Uncharacterized protein</fullName>
    </submittedName>
</protein>
<dbReference type="PANTHER" id="PTHR47069">
    <property type="match status" value="1"/>
</dbReference>
<gene>
    <name evidence="2" type="ORF">C2845_PM06G10630</name>
</gene>
<comment type="caution">
    <text evidence="2">The sequence shown here is derived from an EMBL/GenBank/DDBJ whole genome shotgun (WGS) entry which is preliminary data.</text>
</comment>
<evidence type="ECO:0000313" key="3">
    <source>
        <dbReference type="Proteomes" id="UP000275267"/>
    </source>
</evidence>
<dbReference type="PANTHER" id="PTHR47069:SF11">
    <property type="entry name" value="OS04G0275550 PROTEIN"/>
    <property type="match status" value="1"/>
</dbReference>
<accession>A0A3L6R6B0</accession>